<evidence type="ECO:0000313" key="5">
    <source>
        <dbReference type="EnsemblMetazoa" id="XP_020903400.1"/>
    </source>
</evidence>
<dbReference type="RefSeq" id="XP_020903400.1">
    <property type="nucleotide sequence ID" value="XM_021047741.2"/>
</dbReference>
<keyword evidence="1" id="KW-0677">Repeat</keyword>
<dbReference type="OrthoDB" id="19174at2759"/>
<name>A0A913XEC9_EXADI</name>
<dbReference type="Gene3D" id="1.25.40.20">
    <property type="entry name" value="Ankyrin repeat-containing domain"/>
    <property type="match status" value="2"/>
</dbReference>
<sequence>MHGETLHRGIREDNLLLVSSILDRQTANVNAKDKQGLTALHLAAIDSNHLMAQLLLQYGADTGVVSDCGKIPLDCASDDEMVLLLAKVMAKDGKDFLLRERLKEMDKPKKLKQKINKEIQKFPPEKRILPPLASFLKSKITKKALDITDSDFKQSTESSICDSGYIGMDNESSESLVIDSLSQKNSAVTVQRRETNPVTQQELSAIHSKRNRNLEETKNSSSNNSNTNNKVRRKTHPTRTASILAQHITKPKKKKQVHFPSEILLDIAIINDEFVEACHLIKSRKVDINRPGPNGLTPLHRAAVEGSYDCLQLLLDQGAEVNAKDEYGWTALHDAVYHGNISCVAALLKAGANVTLSTDDMCSVLELTDREDVLFVVGRALVMYELGFIADIGDDIAINISNRESCV</sequence>
<keyword evidence="6" id="KW-1185">Reference proteome</keyword>
<feature type="repeat" description="ANK" evidence="3">
    <location>
        <begin position="294"/>
        <end position="326"/>
    </location>
</feature>
<dbReference type="AlphaFoldDB" id="A0A913XEC9"/>
<dbReference type="InterPro" id="IPR002110">
    <property type="entry name" value="Ankyrin_rpt"/>
</dbReference>
<dbReference type="PRINTS" id="PR01415">
    <property type="entry name" value="ANKYRIN"/>
</dbReference>
<organism evidence="5 6">
    <name type="scientific">Exaiptasia diaphana</name>
    <name type="common">Tropical sea anemone</name>
    <name type="synonym">Aiptasia pulchella</name>
    <dbReference type="NCBI Taxonomy" id="2652724"/>
    <lineage>
        <taxon>Eukaryota</taxon>
        <taxon>Metazoa</taxon>
        <taxon>Cnidaria</taxon>
        <taxon>Anthozoa</taxon>
        <taxon>Hexacorallia</taxon>
        <taxon>Actiniaria</taxon>
        <taxon>Aiptasiidae</taxon>
        <taxon>Exaiptasia</taxon>
    </lineage>
</organism>
<feature type="repeat" description="ANK" evidence="3">
    <location>
        <begin position="327"/>
        <end position="359"/>
    </location>
</feature>
<dbReference type="PROSITE" id="PS50088">
    <property type="entry name" value="ANK_REPEAT"/>
    <property type="match status" value="3"/>
</dbReference>
<evidence type="ECO:0000256" key="1">
    <source>
        <dbReference type="ARBA" id="ARBA00022737"/>
    </source>
</evidence>
<feature type="region of interest" description="Disordered" evidence="4">
    <location>
        <begin position="187"/>
        <end position="239"/>
    </location>
</feature>
<evidence type="ECO:0000313" key="6">
    <source>
        <dbReference type="Proteomes" id="UP000887567"/>
    </source>
</evidence>
<dbReference type="Proteomes" id="UP000887567">
    <property type="component" value="Unplaced"/>
</dbReference>
<dbReference type="PANTHER" id="PTHR24171:SF10">
    <property type="entry name" value="ANKYRIN REPEAT DOMAIN-CONTAINING PROTEIN 29-LIKE"/>
    <property type="match status" value="1"/>
</dbReference>
<dbReference type="KEGG" id="epa:110241832"/>
<dbReference type="InterPro" id="IPR036770">
    <property type="entry name" value="Ankyrin_rpt-contain_sf"/>
</dbReference>
<accession>A0A913XEC9</accession>
<evidence type="ECO:0000256" key="4">
    <source>
        <dbReference type="SAM" id="MobiDB-lite"/>
    </source>
</evidence>
<dbReference type="EnsemblMetazoa" id="XM_021047741.2">
    <property type="protein sequence ID" value="XP_020903400.1"/>
    <property type="gene ID" value="LOC110241832"/>
</dbReference>
<proteinExistence type="predicted"/>
<dbReference type="Pfam" id="PF12796">
    <property type="entry name" value="Ank_2"/>
    <property type="match status" value="2"/>
</dbReference>
<feature type="repeat" description="ANK" evidence="3">
    <location>
        <begin position="35"/>
        <end position="67"/>
    </location>
</feature>
<dbReference type="PROSITE" id="PS50297">
    <property type="entry name" value="ANK_REP_REGION"/>
    <property type="match status" value="3"/>
</dbReference>
<evidence type="ECO:0000256" key="3">
    <source>
        <dbReference type="PROSITE-ProRule" id="PRU00023"/>
    </source>
</evidence>
<dbReference type="GeneID" id="110241832"/>
<protein>
    <submittedName>
        <fullName evidence="5">Uncharacterized protein</fullName>
    </submittedName>
</protein>
<feature type="compositionally biased region" description="Low complexity" evidence="4">
    <location>
        <begin position="219"/>
        <end position="229"/>
    </location>
</feature>
<reference evidence="5" key="1">
    <citation type="submission" date="2022-11" db="UniProtKB">
        <authorList>
            <consortium name="EnsemblMetazoa"/>
        </authorList>
    </citation>
    <scope>IDENTIFICATION</scope>
</reference>
<dbReference type="OMA" id="WNISRKS"/>
<evidence type="ECO:0000256" key="2">
    <source>
        <dbReference type="ARBA" id="ARBA00023043"/>
    </source>
</evidence>
<keyword evidence="2 3" id="KW-0040">ANK repeat</keyword>
<dbReference type="PANTHER" id="PTHR24171">
    <property type="entry name" value="ANKYRIN REPEAT DOMAIN-CONTAINING PROTEIN 39-RELATED"/>
    <property type="match status" value="1"/>
</dbReference>
<dbReference type="SUPFAM" id="SSF48403">
    <property type="entry name" value="Ankyrin repeat"/>
    <property type="match status" value="1"/>
</dbReference>
<dbReference type="SMART" id="SM00248">
    <property type="entry name" value="ANK"/>
    <property type="match status" value="3"/>
</dbReference>